<feature type="region of interest" description="Disordered" evidence="1">
    <location>
        <begin position="135"/>
        <end position="164"/>
    </location>
</feature>
<keyword evidence="3" id="KW-1185">Reference proteome</keyword>
<feature type="region of interest" description="Disordered" evidence="1">
    <location>
        <begin position="177"/>
        <end position="205"/>
    </location>
</feature>
<organism evidence="2 3">
    <name type="scientific">Phaeodactylum tricornutum (strain CCAP 1055/1)</name>
    <dbReference type="NCBI Taxonomy" id="556484"/>
    <lineage>
        <taxon>Eukaryota</taxon>
        <taxon>Sar</taxon>
        <taxon>Stramenopiles</taxon>
        <taxon>Ochrophyta</taxon>
        <taxon>Bacillariophyta</taxon>
        <taxon>Bacillariophyceae</taxon>
        <taxon>Bacillariophycidae</taxon>
        <taxon>Naviculales</taxon>
        <taxon>Phaeodactylaceae</taxon>
        <taxon>Phaeodactylum</taxon>
    </lineage>
</organism>
<feature type="region of interest" description="Disordered" evidence="1">
    <location>
        <begin position="1"/>
        <end position="32"/>
    </location>
</feature>
<evidence type="ECO:0000313" key="3">
    <source>
        <dbReference type="Proteomes" id="UP000000759"/>
    </source>
</evidence>
<reference evidence="2 3" key="1">
    <citation type="journal article" date="2008" name="Nature">
        <title>The Phaeodactylum genome reveals the evolutionary history of diatom genomes.</title>
        <authorList>
            <person name="Bowler C."/>
            <person name="Allen A.E."/>
            <person name="Badger J.H."/>
            <person name="Grimwood J."/>
            <person name="Jabbari K."/>
            <person name="Kuo A."/>
            <person name="Maheswari U."/>
            <person name="Martens C."/>
            <person name="Maumus F."/>
            <person name="Otillar R.P."/>
            <person name="Rayko E."/>
            <person name="Salamov A."/>
            <person name="Vandepoele K."/>
            <person name="Beszteri B."/>
            <person name="Gruber A."/>
            <person name="Heijde M."/>
            <person name="Katinka M."/>
            <person name="Mock T."/>
            <person name="Valentin K."/>
            <person name="Verret F."/>
            <person name="Berges J.A."/>
            <person name="Brownlee C."/>
            <person name="Cadoret J.P."/>
            <person name="Chiovitti A."/>
            <person name="Choi C.J."/>
            <person name="Coesel S."/>
            <person name="De Martino A."/>
            <person name="Detter J.C."/>
            <person name="Durkin C."/>
            <person name="Falciatore A."/>
            <person name="Fournet J."/>
            <person name="Haruta M."/>
            <person name="Huysman M.J."/>
            <person name="Jenkins B.D."/>
            <person name="Jiroutova K."/>
            <person name="Jorgensen R.E."/>
            <person name="Joubert Y."/>
            <person name="Kaplan A."/>
            <person name="Kroger N."/>
            <person name="Kroth P.G."/>
            <person name="La Roche J."/>
            <person name="Lindquist E."/>
            <person name="Lommer M."/>
            <person name="Martin-Jezequel V."/>
            <person name="Lopez P.J."/>
            <person name="Lucas S."/>
            <person name="Mangogna M."/>
            <person name="McGinnis K."/>
            <person name="Medlin L.K."/>
            <person name="Montsant A."/>
            <person name="Oudot-Le Secq M.P."/>
            <person name="Napoli C."/>
            <person name="Obornik M."/>
            <person name="Parker M.S."/>
            <person name="Petit J.L."/>
            <person name="Porcel B.M."/>
            <person name="Poulsen N."/>
            <person name="Robison M."/>
            <person name="Rychlewski L."/>
            <person name="Rynearson T.A."/>
            <person name="Schmutz J."/>
            <person name="Shapiro H."/>
            <person name="Siaut M."/>
            <person name="Stanley M."/>
            <person name="Sussman M.R."/>
            <person name="Taylor A.R."/>
            <person name="Vardi A."/>
            <person name="von Dassow P."/>
            <person name="Vyverman W."/>
            <person name="Willis A."/>
            <person name="Wyrwicz L.S."/>
            <person name="Rokhsar D.S."/>
            <person name="Weissenbach J."/>
            <person name="Armbrust E.V."/>
            <person name="Green B.R."/>
            <person name="Van de Peer Y."/>
            <person name="Grigoriev I.V."/>
        </authorList>
    </citation>
    <scope>NUCLEOTIDE SEQUENCE [LARGE SCALE GENOMIC DNA]</scope>
    <source>
        <strain evidence="2 3">CCAP 1055/1</strain>
    </source>
</reference>
<dbReference type="PaxDb" id="2850-Phatr48368"/>
<feature type="compositionally biased region" description="Polar residues" evidence="1">
    <location>
        <begin position="145"/>
        <end position="164"/>
    </location>
</feature>
<sequence length="205" mass="23001">MSGSNPFQEEEDSNQRTTESRQPPPSRVSPSDVKLNISGADYVVNQAVFRKLQALPWRYEPITEAWNLHTSPYLFEILLQYVTFGVVPDASRLCSTDLEELVPMTMVLGWDDLQMHLEQRKKPLLSSKRRLLRRGGSGVKDWGDPSQTSQRPTPQTHSTSGESTNLFSNMAAAWWRGSAGRSRGQRRAGSANGRGLSQWSTHAVE</sequence>
<name>B7G6W5_PHATC</name>
<proteinExistence type="predicted"/>
<dbReference type="EMBL" id="CM000619">
    <property type="protein sequence ID" value="EEC45538.1"/>
    <property type="molecule type" value="Genomic_DNA"/>
</dbReference>
<dbReference type="HOGENOM" id="CLU_1126367_0_0_1"/>
<accession>B7G6W5</accession>
<evidence type="ECO:0008006" key="4">
    <source>
        <dbReference type="Google" id="ProtNLM"/>
    </source>
</evidence>
<dbReference type="InParanoid" id="B7G6W5"/>
<dbReference type="RefSeq" id="XP_002182802.1">
    <property type="nucleotide sequence ID" value="XM_002182766.1"/>
</dbReference>
<dbReference type="KEGG" id="pti:PHATRDRAFT_48368"/>
<evidence type="ECO:0000313" key="2">
    <source>
        <dbReference type="EMBL" id="EEC45538.1"/>
    </source>
</evidence>
<feature type="compositionally biased region" description="Low complexity" evidence="1">
    <location>
        <begin position="177"/>
        <end position="195"/>
    </location>
</feature>
<evidence type="ECO:0000256" key="1">
    <source>
        <dbReference type="SAM" id="MobiDB-lite"/>
    </source>
</evidence>
<dbReference type="AlphaFoldDB" id="B7G6W5"/>
<reference evidence="3" key="2">
    <citation type="submission" date="2008-08" db="EMBL/GenBank/DDBJ databases">
        <authorList>
            <consortium name="Diatom Consortium"/>
            <person name="Grigoriev I."/>
            <person name="Grimwood J."/>
            <person name="Kuo A."/>
            <person name="Otillar R.P."/>
            <person name="Salamov A."/>
            <person name="Detter J.C."/>
            <person name="Lindquist E."/>
            <person name="Shapiro H."/>
            <person name="Lucas S."/>
            <person name="Glavina del Rio T."/>
            <person name="Pitluck S."/>
            <person name="Rokhsar D."/>
            <person name="Bowler C."/>
        </authorList>
    </citation>
    <scope>GENOME REANNOTATION</scope>
    <source>
        <strain evidence="3">CCAP 1055/1</strain>
    </source>
</reference>
<dbReference type="GeneID" id="7203636"/>
<protein>
    <recommendedName>
        <fullName evidence="4">BTB domain-containing protein</fullName>
    </recommendedName>
</protein>
<dbReference type="Proteomes" id="UP000000759">
    <property type="component" value="Chromosome 17"/>
</dbReference>
<gene>
    <name evidence="2" type="ORF">PHATRDRAFT_48368</name>
</gene>